<comment type="caution">
    <text evidence="1">The sequence shown here is derived from an EMBL/GenBank/DDBJ whole genome shotgun (WGS) entry which is preliminary data.</text>
</comment>
<evidence type="ECO:0008006" key="3">
    <source>
        <dbReference type="Google" id="ProtNLM"/>
    </source>
</evidence>
<evidence type="ECO:0000313" key="1">
    <source>
        <dbReference type="EMBL" id="MFC7091533.1"/>
    </source>
</evidence>
<dbReference type="EMBL" id="JBHSZP010000038">
    <property type="protein sequence ID" value="MFC7091533.1"/>
    <property type="molecule type" value="Genomic_DNA"/>
</dbReference>
<protein>
    <recommendedName>
        <fullName evidence="3">ABC transporter substrate-binding protein</fullName>
    </recommendedName>
</protein>
<name>A0ABW2F3B9_9GAMM</name>
<dbReference type="Gene3D" id="2.60.120.380">
    <property type="match status" value="3"/>
</dbReference>
<dbReference type="PROSITE" id="PS51257">
    <property type="entry name" value="PROKAR_LIPOPROTEIN"/>
    <property type="match status" value="1"/>
</dbReference>
<gene>
    <name evidence="1" type="ORF">ACFQH5_18470</name>
</gene>
<keyword evidence="2" id="KW-1185">Reference proteome</keyword>
<proteinExistence type="predicted"/>
<dbReference type="Proteomes" id="UP001596411">
    <property type="component" value="Unassembled WGS sequence"/>
</dbReference>
<organism evidence="1 2">
    <name type="scientific">Halomonas salifodinae</name>
    <dbReference type="NCBI Taxonomy" id="438745"/>
    <lineage>
        <taxon>Bacteria</taxon>
        <taxon>Pseudomonadati</taxon>
        <taxon>Pseudomonadota</taxon>
        <taxon>Gammaproteobacteria</taxon>
        <taxon>Oceanospirillales</taxon>
        <taxon>Halomonadaceae</taxon>
        <taxon>Halomonas</taxon>
    </lineage>
</organism>
<dbReference type="SUPFAM" id="SSF89260">
    <property type="entry name" value="Collagen-binding domain"/>
    <property type="match status" value="1"/>
</dbReference>
<sequence>MANRASSLTLVVLGGATVGLLAGCTQPADSDADAITLHAIELGERHRGEITSASELNGKDGSRFARHTLTLDEGTLVEFALGGALHGSLALYDDETQLLATSASDPYGPPGGTLRRRIDETGDYLVVVSGVDAHSFGPFDLNSREIELSVGGSELVVSESLDGWLQDGPATYPLTIEETGLYRIEMNSDDFDAYLELSGPGNFFREDDDGAGDLDARISDFLEPGDYTVTARSAFGEGSGLYQLNVEPQELPHDGDLRNGGEVSVGETLNGWLSGQRLEYTLVVDEAALVTIDLKSDDFDTYLELSGSGVSTSDDDGGNGLDSQIRQRLEPGSYTLVARSYSSNASGLFELAVASREIGDLPSGGELALGESLEAWLEPGAQDYYAFEITEAGRYRLDMMSSDLDTFLELEGNGVFESNDDGGNGLDSRIQAHLEPGEYRAIARSYGSNSSGTYTLSLIAE</sequence>
<dbReference type="RefSeq" id="WP_346061355.1">
    <property type="nucleotide sequence ID" value="NZ_BAAADR010000004.1"/>
</dbReference>
<evidence type="ECO:0000313" key="2">
    <source>
        <dbReference type="Proteomes" id="UP001596411"/>
    </source>
</evidence>
<reference evidence="2" key="1">
    <citation type="journal article" date="2019" name="Int. J. Syst. Evol. Microbiol.">
        <title>The Global Catalogue of Microorganisms (GCM) 10K type strain sequencing project: providing services to taxonomists for standard genome sequencing and annotation.</title>
        <authorList>
            <consortium name="The Broad Institute Genomics Platform"/>
            <consortium name="The Broad Institute Genome Sequencing Center for Infectious Disease"/>
            <person name="Wu L."/>
            <person name="Ma J."/>
        </authorList>
    </citation>
    <scope>NUCLEOTIDE SEQUENCE [LARGE SCALE GENOMIC DNA]</scope>
    <source>
        <strain evidence="2">CGMCC 1.13666</strain>
    </source>
</reference>
<accession>A0ABW2F3B9</accession>